<accession>A0AA38M0N0</accession>
<gene>
    <name evidence="1" type="ORF">Zmor_022070</name>
</gene>
<proteinExistence type="predicted"/>
<evidence type="ECO:0000313" key="2">
    <source>
        <dbReference type="Proteomes" id="UP001168821"/>
    </source>
</evidence>
<organism evidence="1 2">
    <name type="scientific">Zophobas morio</name>
    <dbReference type="NCBI Taxonomy" id="2755281"/>
    <lineage>
        <taxon>Eukaryota</taxon>
        <taxon>Metazoa</taxon>
        <taxon>Ecdysozoa</taxon>
        <taxon>Arthropoda</taxon>
        <taxon>Hexapoda</taxon>
        <taxon>Insecta</taxon>
        <taxon>Pterygota</taxon>
        <taxon>Neoptera</taxon>
        <taxon>Endopterygota</taxon>
        <taxon>Coleoptera</taxon>
        <taxon>Polyphaga</taxon>
        <taxon>Cucujiformia</taxon>
        <taxon>Tenebrionidae</taxon>
        <taxon>Zophobas</taxon>
    </lineage>
</organism>
<protein>
    <submittedName>
        <fullName evidence="1">Uncharacterized protein</fullName>
    </submittedName>
</protein>
<keyword evidence="2" id="KW-1185">Reference proteome</keyword>
<dbReference type="Proteomes" id="UP001168821">
    <property type="component" value="Unassembled WGS sequence"/>
</dbReference>
<dbReference type="EMBL" id="JALNTZ010000611">
    <property type="protein sequence ID" value="KAJ3632128.1"/>
    <property type="molecule type" value="Genomic_DNA"/>
</dbReference>
<dbReference type="AlphaFoldDB" id="A0AA38M0N0"/>
<name>A0AA38M0N0_9CUCU</name>
<comment type="caution">
    <text evidence="1">The sequence shown here is derived from an EMBL/GenBank/DDBJ whole genome shotgun (WGS) entry which is preliminary data.</text>
</comment>
<sequence length="501" mass="59763">MKHSITFEKFKVPSSLKELLEDKFFFKSVKDSLKEESITEEDSQMSNVMLVTNNKDVNELKLHEDNWQLNCLRQSFFPYNNLLPLYRYELLLAEASKIDFEVSLKLFKSLKFLGHRPTFKTYSIITEICVINNKYAQALEFFNIAREIFNTSYYFEYCPKYSAKLYFYGIYSFLKVYNNKRLAYYYLNELNHFPSFQRDIKLQIHQPHFVNKKNWGKLKLFNDSVKLNESSTQKKANNISYWFKFPYSKSFVEDSSGFKVEEAKKFRKTKEVNFYKEKIYLLFFKIELENPANFVALASEFQRRELIPNAELFYLKHEFSKKWKDYALLKENIQKWLKVTNCLKDENSSSALRNSFYEKPAFYNMQKCAEECLLVFANKGDFSAVLDVRKKIIYFNEQVEQEAMKLSFGEKTWLFLLLISSQSSKTNNHASILFVELLSEMILWDIPITLRWRDLKDYSATFNLDLNPQLELYLETLKKLKELDASSLTDFYNKVKIEVLK</sequence>
<reference evidence="1" key="1">
    <citation type="journal article" date="2023" name="G3 (Bethesda)">
        <title>Whole genome assemblies of Zophobas morio and Tenebrio molitor.</title>
        <authorList>
            <person name="Kaur S."/>
            <person name="Stinson S.A."/>
            <person name="diCenzo G.C."/>
        </authorList>
    </citation>
    <scope>NUCLEOTIDE SEQUENCE</scope>
    <source>
        <strain evidence="1">QUZm001</strain>
    </source>
</reference>
<evidence type="ECO:0000313" key="1">
    <source>
        <dbReference type="EMBL" id="KAJ3632128.1"/>
    </source>
</evidence>